<evidence type="ECO:0000313" key="5">
    <source>
        <dbReference type="Proteomes" id="UP001597400"/>
    </source>
</evidence>
<feature type="domain" description="Gp5/Type VI secretion system Vgr protein OB-fold" evidence="2">
    <location>
        <begin position="375"/>
        <end position="446"/>
    </location>
</feature>
<dbReference type="NCBIfam" id="TIGR03361">
    <property type="entry name" value="VI_Rhs_Vgr"/>
    <property type="match status" value="1"/>
</dbReference>
<name>A0ABW4U2P2_9SPHN</name>
<sequence length="641" mass="71783">MNRQAEITINVGCEVKLTSFRSTEKLGELFEIDARVVASQKVDFLLSIGKKVLIEVFEADKPVRVFNALLAEADYLDDTGEGYGYSLKLRPWLYALAHNRTYRIFENMTGVDIIKNVLADHSRLTDYSRISGSYRPRIYTTQYRESDFQFISRIMEREGIYYYFEHRRDDHVLVLCDAPSAHMTAPGYEAIKLRPDKVGRKGGLAGAIWRWHEHVRDDGQRRFALQSFDYETSSTKTGEVDGGARNPADTQDVYTYTGDFVEEALAGHWAKVASEAAKARQRLYSGEGDMIGVFCGCRFKLDSKDAFDRGDEFVITALDYSINAEPFRSGREADARRVVVEAVTRDTRWRSPITTPMPRAGPETAIVMVGGADDTNVDDLGRIRVRFLWGQAGDAPDKARSCWLRISSPSAGSSFGHVTFPRLDEEVIVTFLDGNPDRPIVTGCVYNSKHPHPYPLPEHRTRSLYRSQSIGPSGSYAGAKRAPRGVGYNELMFEDKGGAEQVYLRAQRDRLTEVMLDDETRVMRDRKDSVYRNKTTTVETGDAELKVKQGSVTIEATKRITLRVGQNMMVIDPTGIHCTAGPSRVDLTPASMILRSPIIIANAQLLQTMGMVTLIQGQLITIRGTPTLIVPSAFGPWLPIS</sequence>
<dbReference type="RefSeq" id="WP_380930211.1">
    <property type="nucleotide sequence ID" value="NZ_JBHUGS010000003.1"/>
</dbReference>
<comment type="caution">
    <text evidence="4">The sequence shown here is derived from an EMBL/GenBank/DDBJ whole genome shotgun (WGS) entry which is preliminary data.</text>
</comment>
<organism evidence="4 5">
    <name type="scientific">Sphingomonas arantia</name>
    <dbReference type="NCBI Taxonomy" id="1460676"/>
    <lineage>
        <taxon>Bacteria</taxon>
        <taxon>Pseudomonadati</taxon>
        <taxon>Pseudomonadota</taxon>
        <taxon>Alphaproteobacteria</taxon>
        <taxon>Sphingomonadales</taxon>
        <taxon>Sphingomonadaceae</taxon>
        <taxon>Sphingomonas</taxon>
    </lineage>
</organism>
<dbReference type="SUPFAM" id="SSF69279">
    <property type="entry name" value="Phage tail proteins"/>
    <property type="match status" value="2"/>
</dbReference>
<dbReference type="Gene3D" id="3.55.50.10">
    <property type="entry name" value="Baseplate protein-like domains"/>
    <property type="match status" value="1"/>
</dbReference>
<accession>A0ABW4U2P2</accession>
<evidence type="ECO:0000259" key="3">
    <source>
        <dbReference type="Pfam" id="PF22178"/>
    </source>
</evidence>
<dbReference type="Gene3D" id="4.10.220.110">
    <property type="match status" value="1"/>
</dbReference>
<dbReference type="NCBIfam" id="TIGR01646">
    <property type="entry name" value="vgr_GE"/>
    <property type="match status" value="1"/>
</dbReference>
<comment type="similarity">
    <text evidence="1">Belongs to the VgrG protein family.</text>
</comment>
<feature type="domain" description="Gp5/Type VI secretion system Vgr C-terminal trimerisation" evidence="3">
    <location>
        <begin position="483"/>
        <end position="568"/>
    </location>
</feature>
<dbReference type="Gene3D" id="2.40.50.230">
    <property type="entry name" value="Gp5 N-terminal domain"/>
    <property type="match status" value="1"/>
</dbReference>
<evidence type="ECO:0000256" key="1">
    <source>
        <dbReference type="ARBA" id="ARBA00005558"/>
    </source>
</evidence>
<keyword evidence="5" id="KW-1185">Reference proteome</keyword>
<reference evidence="5" key="1">
    <citation type="journal article" date="2019" name="Int. J. Syst. Evol. Microbiol.">
        <title>The Global Catalogue of Microorganisms (GCM) 10K type strain sequencing project: providing services to taxonomists for standard genome sequencing and annotation.</title>
        <authorList>
            <consortium name="The Broad Institute Genomics Platform"/>
            <consortium name="The Broad Institute Genome Sequencing Center for Infectious Disease"/>
            <person name="Wu L."/>
            <person name="Ma J."/>
        </authorList>
    </citation>
    <scope>NUCLEOTIDE SEQUENCE [LARGE SCALE GENOMIC DNA]</scope>
    <source>
        <strain evidence="5">CGMCC 1.12702</strain>
    </source>
</reference>
<dbReference type="InterPro" id="IPR017847">
    <property type="entry name" value="T6SS_RhsGE_Vgr_subset"/>
</dbReference>
<evidence type="ECO:0000259" key="2">
    <source>
        <dbReference type="Pfam" id="PF04717"/>
    </source>
</evidence>
<dbReference type="Pfam" id="PF04717">
    <property type="entry name" value="Phage_base_V"/>
    <property type="match status" value="1"/>
</dbReference>
<dbReference type="Pfam" id="PF22178">
    <property type="entry name" value="Gp5_trimer_C"/>
    <property type="match status" value="1"/>
</dbReference>
<dbReference type="Gene3D" id="2.30.110.50">
    <property type="match status" value="1"/>
</dbReference>
<dbReference type="EMBL" id="JBHUGS010000003">
    <property type="protein sequence ID" value="MFD1951491.1"/>
    <property type="molecule type" value="Genomic_DNA"/>
</dbReference>
<dbReference type="SUPFAM" id="SSF69349">
    <property type="entry name" value="Phage fibre proteins"/>
    <property type="match status" value="1"/>
</dbReference>
<evidence type="ECO:0000313" key="4">
    <source>
        <dbReference type="EMBL" id="MFD1951491.1"/>
    </source>
</evidence>
<dbReference type="SUPFAM" id="SSF69255">
    <property type="entry name" value="gp5 N-terminal domain-like"/>
    <property type="match status" value="1"/>
</dbReference>
<dbReference type="Pfam" id="PF05954">
    <property type="entry name" value="Phage_GPD"/>
    <property type="match status" value="1"/>
</dbReference>
<proteinExistence type="inferred from homology"/>
<gene>
    <name evidence="4" type="ORF">ACFSGX_12020</name>
</gene>
<dbReference type="InterPro" id="IPR054030">
    <property type="entry name" value="Gp5_Vgr_C"/>
</dbReference>
<dbReference type="Proteomes" id="UP001597400">
    <property type="component" value="Unassembled WGS sequence"/>
</dbReference>
<dbReference type="InterPro" id="IPR006533">
    <property type="entry name" value="T6SS_Vgr_RhsGE"/>
</dbReference>
<dbReference type="InterPro" id="IPR037026">
    <property type="entry name" value="Vgr_OB-fold_dom_sf"/>
</dbReference>
<dbReference type="InterPro" id="IPR006531">
    <property type="entry name" value="Gp5/Vgr_OB"/>
</dbReference>
<protein>
    <submittedName>
        <fullName evidence="4">Type VI secretion system Vgr family protein</fullName>
    </submittedName>
</protein>